<dbReference type="SUPFAM" id="SSF82185">
    <property type="entry name" value="Histone H3 K4-specific methyltransferase SET7/9 N-terminal domain"/>
    <property type="match status" value="2"/>
</dbReference>
<evidence type="ECO:0000256" key="1">
    <source>
        <dbReference type="SAM" id="SignalP"/>
    </source>
</evidence>
<protein>
    <recommendedName>
        <fullName evidence="4">MORN repeat-containing protein</fullName>
    </recommendedName>
</protein>
<dbReference type="STRING" id="188872.SAMN03080602_00349"/>
<name>A0A1X7I3D0_9FLAO</name>
<dbReference type="Proteomes" id="UP000193420">
    <property type="component" value="Unassembled WGS sequence"/>
</dbReference>
<dbReference type="Gene3D" id="2.20.110.10">
    <property type="entry name" value="Histone H3 K4-specific methyltransferase SET7/9 N-terminal domain"/>
    <property type="match status" value="1"/>
</dbReference>
<proteinExistence type="predicted"/>
<keyword evidence="1" id="KW-0732">Signal</keyword>
<evidence type="ECO:0008006" key="4">
    <source>
        <dbReference type="Google" id="ProtNLM"/>
    </source>
</evidence>
<dbReference type="EMBL" id="FXAO01000001">
    <property type="protein sequence ID" value="SMG08517.1"/>
    <property type="molecule type" value="Genomic_DNA"/>
</dbReference>
<accession>A0A1X7I3D0</accession>
<feature type="chain" id="PRO_5013140950" description="MORN repeat-containing protein" evidence="1">
    <location>
        <begin position="21"/>
        <end position="243"/>
    </location>
</feature>
<evidence type="ECO:0000313" key="3">
    <source>
        <dbReference type="Proteomes" id="UP000193420"/>
    </source>
</evidence>
<sequence length="243" mass="27127">MDKIKMIILLTLLIFGSVAAQDATRCITGDCNTGYAYATLVDANNKEIGYQVGFYDNGLLHGIANQTGNFGKYWGAYKNGLKEGFFSYESEDNMYAFGMFVNDKKEGLHVIRNKNGYDFRDYKNDKHVSNSPLPTTGLSPCVMGNCENGKGVKVNGSDAVYSDWKNGNMHGMTMQFLMSEKKIVFSEFSGGIVNGLQMIWYFDGSKEIMQMQNGARNGQYLKKNQNNTHEATICKDGQPIMSF</sequence>
<gene>
    <name evidence="2" type="ORF">SAMN03080602_00349</name>
</gene>
<keyword evidence="3" id="KW-1185">Reference proteome</keyword>
<reference evidence="3" key="1">
    <citation type="submission" date="2017-04" db="EMBL/GenBank/DDBJ databases">
        <authorList>
            <person name="Varghese N."/>
            <person name="Submissions S."/>
        </authorList>
    </citation>
    <scope>NUCLEOTIDE SEQUENCE [LARGE SCALE GENOMIC DNA]</scope>
    <source>
        <strain evidence="3">DSM 19835</strain>
    </source>
</reference>
<dbReference type="AlphaFoldDB" id="A0A1X7I3D0"/>
<dbReference type="OrthoDB" id="977972at2"/>
<feature type="signal peptide" evidence="1">
    <location>
        <begin position="1"/>
        <end position="20"/>
    </location>
</feature>
<evidence type="ECO:0000313" key="2">
    <source>
        <dbReference type="EMBL" id="SMG08517.1"/>
    </source>
</evidence>
<dbReference type="RefSeq" id="WP_085495586.1">
    <property type="nucleotide sequence ID" value="NZ_FXAO01000001.1"/>
</dbReference>
<organism evidence="2 3">
    <name type="scientific">Arenibacter troitsensis</name>
    <dbReference type="NCBI Taxonomy" id="188872"/>
    <lineage>
        <taxon>Bacteria</taxon>
        <taxon>Pseudomonadati</taxon>
        <taxon>Bacteroidota</taxon>
        <taxon>Flavobacteriia</taxon>
        <taxon>Flavobacteriales</taxon>
        <taxon>Flavobacteriaceae</taxon>
        <taxon>Arenibacter</taxon>
    </lineage>
</organism>